<name>A0ABV7YT13_9BACT</name>
<reference evidence="2" key="1">
    <citation type="journal article" date="2019" name="Int. J. Syst. Evol. Microbiol.">
        <title>The Global Catalogue of Microorganisms (GCM) 10K type strain sequencing project: providing services to taxonomists for standard genome sequencing and annotation.</title>
        <authorList>
            <consortium name="The Broad Institute Genomics Platform"/>
            <consortium name="The Broad Institute Genome Sequencing Center for Infectious Disease"/>
            <person name="Wu L."/>
            <person name="Ma J."/>
        </authorList>
    </citation>
    <scope>NUCLEOTIDE SEQUENCE [LARGE SCALE GENOMIC DNA]</scope>
    <source>
        <strain evidence="2">CECT 7956</strain>
    </source>
</reference>
<protein>
    <submittedName>
        <fullName evidence="1">Zinc dependent phospholipase C family protein</fullName>
    </submittedName>
</protein>
<sequence length="326" mass="38249">MLKKSICIALILAFFSFKKSNFWGFYGHRLINRLAVFSLPPEMIGFYKNNIEYITDNAVNPDQRRYAVEGEAPRHYIDLDVYPDSVKLDFPKLNWNQAVEKYTEDTLMAYGIVPWQVQRMKFQLTNAFVKKDLKQILRISSDLGHYIADSNVPLHTTENYNGQMTNQLGIHGFWESRLPELFSGDFDLFVGQADYENDIQKRSWKAVLTAHTALDSVLSFEKKLTQKMGEDRKFTVTERNNITVKNYALDFSKEYHKMLNNQVERQMKASVKMVADVWFTAWVDAGQPDLKEYPKYKPSEDEENEEKEIMKSWLQRLLNVRKESDM</sequence>
<organism evidence="1 2">
    <name type="scientific">Lacihabitans lacunae</name>
    <dbReference type="NCBI Taxonomy" id="1028214"/>
    <lineage>
        <taxon>Bacteria</taxon>
        <taxon>Pseudomonadati</taxon>
        <taxon>Bacteroidota</taxon>
        <taxon>Cytophagia</taxon>
        <taxon>Cytophagales</taxon>
        <taxon>Leadbetterellaceae</taxon>
        <taxon>Lacihabitans</taxon>
    </lineage>
</organism>
<dbReference type="RefSeq" id="WP_379834616.1">
    <property type="nucleotide sequence ID" value="NZ_JBHRYQ010000001.1"/>
</dbReference>
<dbReference type="Gene3D" id="1.10.575.10">
    <property type="entry name" value="P1 Nuclease"/>
    <property type="match status" value="1"/>
</dbReference>
<keyword evidence="2" id="KW-1185">Reference proteome</keyword>
<dbReference type="EMBL" id="JBHRYQ010000001">
    <property type="protein sequence ID" value="MFC3809485.1"/>
    <property type="molecule type" value="Genomic_DNA"/>
</dbReference>
<evidence type="ECO:0000313" key="1">
    <source>
        <dbReference type="EMBL" id="MFC3809485.1"/>
    </source>
</evidence>
<dbReference type="SUPFAM" id="SSF48537">
    <property type="entry name" value="Phospholipase C/P1 nuclease"/>
    <property type="match status" value="1"/>
</dbReference>
<proteinExistence type="predicted"/>
<gene>
    <name evidence="1" type="ORF">ACFOOI_02370</name>
</gene>
<dbReference type="InterPro" id="IPR008947">
    <property type="entry name" value="PLipase_C/P1_nuclease_dom_sf"/>
</dbReference>
<comment type="caution">
    <text evidence="1">The sequence shown here is derived from an EMBL/GenBank/DDBJ whole genome shotgun (WGS) entry which is preliminary data.</text>
</comment>
<dbReference type="Proteomes" id="UP001595616">
    <property type="component" value="Unassembled WGS sequence"/>
</dbReference>
<accession>A0ABV7YT13</accession>
<evidence type="ECO:0000313" key="2">
    <source>
        <dbReference type="Proteomes" id="UP001595616"/>
    </source>
</evidence>
<dbReference type="CDD" id="cd10981">
    <property type="entry name" value="ZnPC_S1P1"/>
    <property type="match status" value="1"/>
</dbReference>